<proteinExistence type="predicted"/>
<comment type="caution">
    <text evidence="2">The sequence shown here is derived from an EMBL/GenBank/DDBJ whole genome shotgun (WGS) entry which is preliminary data.</text>
</comment>
<feature type="compositionally biased region" description="Polar residues" evidence="1">
    <location>
        <begin position="107"/>
        <end position="116"/>
    </location>
</feature>
<feature type="region of interest" description="Disordered" evidence="1">
    <location>
        <begin position="107"/>
        <end position="126"/>
    </location>
</feature>
<dbReference type="Proteomes" id="UP001054837">
    <property type="component" value="Unassembled WGS sequence"/>
</dbReference>
<name>A0AAV4WMA3_9ARAC</name>
<evidence type="ECO:0000313" key="3">
    <source>
        <dbReference type="Proteomes" id="UP001054837"/>
    </source>
</evidence>
<reference evidence="2 3" key="1">
    <citation type="submission" date="2021-06" db="EMBL/GenBank/DDBJ databases">
        <title>Caerostris darwini draft genome.</title>
        <authorList>
            <person name="Kono N."/>
            <person name="Arakawa K."/>
        </authorList>
    </citation>
    <scope>NUCLEOTIDE SEQUENCE [LARGE SCALE GENOMIC DNA]</scope>
</reference>
<keyword evidence="3" id="KW-1185">Reference proteome</keyword>
<sequence>MAHFGEILFADPEPMEWEDALAEEPMDCLQAEEPMEWEETPLEVSQPSPTEVSLPAIKSQQPKVSSEGTSVSTKVRPILRARVPMPPKVQSDSNSIFLIVTQNSGSVGSLPHTNAHTGPPVSERRSSSDDIYVCCHTEVTDRCLLLSCVAESLAAPSRDAPARRRLRQVDQEHRRHPLVVSPQVSVHYNPFCVTTTSAFKRIQ</sequence>
<gene>
    <name evidence="2" type="ORF">CDAR_176051</name>
</gene>
<evidence type="ECO:0000256" key="1">
    <source>
        <dbReference type="SAM" id="MobiDB-lite"/>
    </source>
</evidence>
<organism evidence="2 3">
    <name type="scientific">Caerostris darwini</name>
    <dbReference type="NCBI Taxonomy" id="1538125"/>
    <lineage>
        <taxon>Eukaryota</taxon>
        <taxon>Metazoa</taxon>
        <taxon>Ecdysozoa</taxon>
        <taxon>Arthropoda</taxon>
        <taxon>Chelicerata</taxon>
        <taxon>Arachnida</taxon>
        <taxon>Araneae</taxon>
        <taxon>Araneomorphae</taxon>
        <taxon>Entelegynae</taxon>
        <taxon>Araneoidea</taxon>
        <taxon>Araneidae</taxon>
        <taxon>Caerostris</taxon>
    </lineage>
</organism>
<dbReference type="EMBL" id="BPLQ01014873">
    <property type="protein sequence ID" value="GIY83947.1"/>
    <property type="molecule type" value="Genomic_DNA"/>
</dbReference>
<protein>
    <submittedName>
        <fullName evidence="2">Uncharacterized protein</fullName>
    </submittedName>
</protein>
<evidence type="ECO:0000313" key="2">
    <source>
        <dbReference type="EMBL" id="GIY83947.1"/>
    </source>
</evidence>
<dbReference type="AlphaFoldDB" id="A0AAV4WMA3"/>
<accession>A0AAV4WMA3</accession>